<dbReference type="EMBL" id="ADFV01042146">
    <property type="status" value="NOT_ANNOTATED_CDS"/>
    <property type="molecule type" value="Genomic_DNA"/>
</dbReference>
<dbReference type="EMBL" id="ADFV01042152">
    <property type="status" value="NOT_ANNOTATED_CDS"/>
    <property type="molecule type" value="Genomic_DNA"/>
</dbReference>
<dbReference type="Ensembl" id="ENSNLET00000042429.1">
    <property type="protein sequence ID" value="ENSNLEP00000040534.1"/>
    <property type="gene ID" value="ENSNLEG00000009027.2"/>
</dbReference>
<dbReference type="Proteomes" id="UP000001073">
    <property type="component" value="Chromosome 13"/>
</dbReference>
<reference evidence="1 2" key="1">
    <citation type="submission" date="2012-10" db="EMBL/GenBank/DDBJ databases">
        <authorList>
            <consortium name="Gibbon Genome Sequencing Consortium"/>
        </authorList>
    </citation>
    <scope>NUCLEOTIDE SEQUENCE [LARGE SCALE GENOMIC DNA]</scope>
</reference>
<accession>A0A2I3HA65</accession>
<reference evidence="1" key="3">
    <citation type="submission" date="2025-09" db="UniProtKB">
        <authorList>
            <consortium name="Ensembl"/>
        </authorList>
    </citation>
    <scope>IDENTIFICATION</scope>
</reference>
<name>A0A2I3HA65_NOMLE</name>
<dbReference type="EMBL" id="ADFV01042150">
    <property type="status" value="NOT_ANNOTATED_CDS"/>
    <property type="molecule type" value="Genomic_DNA"/>
</dbReference>
<dbReference type="EMBL" id="ADFV01042148">
    <property type="status" value="NOT_ANNOTATED_CDS"/>
    <property type="molecule type" value="Genomic_DNA"/>
</dbReference>
<reference evidence="1" key="2">
    <citation type="submission" date="2025-08" db="UniProtKB">
        <authorList>
            <consortium name="Ensembl"/>
        </authorList>
    </citation>
    <scope>IDENTIFICATION</scope>
</reference>
<protein>
    <submittedName>
        <fullName evidence="1">Lysine methyltransferase 2E (inactive)</fullName>
    </submittedName>
</protein>
<evidence type="ECO:0000313" key="2">
    <source>
        <dbReference type="Proteomes" id="UP000001073"/>
    </source>
</evidence>
<dbReference type="GeneTree" id="ENSGT00940000157862"/>
<dbReference type="EMBL" id="ADFV01042147">
    <property type="status" value="NOT_ANNOTATED_CDS"/>
    <property type="molecule type" value="Genomic_DNA"/>
</dbReference>
<proteinExistence type="predicted"/>
<organism evidence="1 2">
    <name type="scientific">Nomascus leucogenys</name>
    <name type="common">Northern white-cheeked gibbon</name>
    <name type="synonym">Hylobates leucogenys</name>
    <dbReference type="NCBI Taxonomy" id="61853"/>
    <lineage>
        <taxon>Eukaryota</taxon>
        <taxon>Metazoa</taxon>
        <taxon>Chordata</taxon>
        <taxon>Craniata</taxon>
        <taxon>Vertebrata</taxon>
        <taxon>Euteleostomi</taxon>
        <taxon>Mammalia</taxon>
        <taxon>Eutheria</taxon>
        <taxon>Euarchontoglires</taxon>
        <taxon>Primates</taxon>
        <taxon>Haplorrhini</taxon>
        <taxon>Catarrhini</taxon>
        <taxon>Hylobatidae</taxon>
        <taxon>Nomascus</taxon>
    </lineage>
</organism>
<dbReference type="AlphaFoldDB" id="A0A2I3HA65"/>
<keyword evidence="2" id="KW-1185">Reference proteome</keyword>
<dbReference type="EMBL" id="ADFV01042149">
    <property type="status" value="NOT_ANNOTATED_CDS"/>
    <property type="molecule type" value="Genomic_DNA"/>
</dbReference>
<sequence length="79" mass="9500">MIKEGKKAERKNNTFQNVKRHFVKDLGSHQELRVQLQRLILHLMVQILDGRQRSKHGWIDMKKQITTSIVRVFRGRHKE</sequence>
<evidence type="ECO:0000313" key="1">
    <source>
        <dbReference type="Ensembl" id="ENSNLEP00000040534.1"/>
    </source>
</evidence>
<dbReference type="EMBL" id="ADFV01042151">
    <property type="status" value="NOT_ANNOTATED_CDS"/>
    <property type="molecule type" value="Genomic_DNA"/>
</dbReference>
<gene>
    <name evidence="1" type="primary">KMT2E</name>
</gene>